<dbReference type="Proteomes" id="UP000838756">
    <property type="component" value="Unassembled WGS sequence"/>
</dbReference>
<name>A0A8S4RPH1_9NEOP</name>
<reference evidence="2" key="1">
    <citation type="submission" date="2022-03" db="EMBL/GenBank/DDBJ databases">
        <authorList>
            <person name="Lindestad O."/>
        </authorList>
    </citation>
    <scope>NUCLEOTIDE SEQUENCE</scope>
</reference>
<sequence length="88" mass="9492">MATERNGRENSGRERRAESGPGKHPPGPAAARAPPAPRPGCEVLPLGRHSQPKGRRRLQLFTTPPSQPSRSAALRISAAGIHRRRCSD</sequence>
<protein>
    <submittedName>
        <fullName evidence="2">Jg27655 protein</fullName>
    </submittedName>
</protein>
<evidence type="ECO:0000313" key="3">
    <source>
        <dbReference type="Proteomes" id="UP000838756"/>
    </source>
</evidence>
<feature type="compositionally biased region" description="Pro residues" evidence="1">
    <location>
        <begin position="23"/>
        <end position="38"/>
    </location>
</feature>
<comment type="caution">
    <text evidence="2">The sequence shown here is derived from an EMBL/GenBank/DDBJ whole genome shotgun (WGS) entry which is preliminary data.</text>
</comment>
<proteinExistence type="predicted"/>
<feature type="compositionally biased region" description="Polar residues" evidence="1">
    <location>
        <begin position="60"/>
        <end position="70"/>
    </location>
</feature>
<keyword evidence="3" id="KW-1185">Reference proteome</keyword>
<dbReference type="EMBL" id="CAKXAJ010025388">
    <property type="protein sequence ID" value="CAH2238729.1"/>
    <property type="molecule type" value="Genomic_DNA"/>
</dbReference>
<dbReference type="AlphaFoldDB" id="A0A8S4RPH1"/>
<evidence type="ECO:0000313" key="2">
    <source>
        <dbReference type="EMBL" id="CAH2238729.1"/>
    </source>
</evidence>
<feature type="region of interest" description="Disordered" evidence="1">
    <location>
        <begin position="1"/>
        <end position="88"/>
    </location>
</feature>
<organism evidence="2 3">
    <name type="scientific">Pararge aegeria aegeria</name>
    <dbReference type="NCBI Taxonomy" id="348720"/>
    <lineage>
        <taxon>Eukaryota</taxon>
        <taxon>Metazoa</taxon>
        <taxon>Ecdysozoa</taxon>
        <taxon>Arthropoda</taxon>
        <taxon>Hexapoda</taxon>
        <taxon>Insecta</taxon>
        <taxon>Pterygota</taxon>
        <taxon>Neoptera</taxon>
        <taxon>Endopterygota</taxon>
        <taxon>Lepidoptera</taxon>
        <taxon>Glossata</taxon>
        <taxon>Ditrysia</taxon>
        <taxon>Papilionoidea</taxon>
        <taxon>Nymphalidae</taxon>
        <taxon>Satyrinae</taxon>
        <taxon>Satyrini</taxon>
        <taxon>Parargina</taxon>
        <taxon>Pararge</taxon>
    </lineage>
</organism>
<accession>A0A8S4RPH1</accession>
<gene>
    <name evidence="2" type="primary">jg27655</name>
    <name evidence="2" type="ORF">PAEG_LOCUS15777</name>
</gene>
<feature type="compositionally biased region" description="Basic and acidic residues" evidence="1">
    <location>
        <begin position="1"/>
        <end position="18"/>
    </location>
</feature>
<evidence type="ECO:0000256" key="1">
    <source>
        <dbReference type="SAM" id="MobiDB-lite"/>
    </source>
</evidence>